<dbReference type="RefSeq" id="WP_377927243.1">
    <property type="nucleotide sequence ID" value="NZ_JBHUEM010000005.1"/>
</dbReference>
<evidence type="ECO:0000313" key="2">
    <source>
        <dbReference type="Proteomes" id="UP001597214"/>
    </source>
</evidence>
<reference evidence="2" key="1">
    <citation type="journal article" date="2019" name="Int. J. Syst. Evol. Microbiol.">
        <title>The Global Catalogue of Microorganisms (GCM) 10K type strain sequencing project: providing services to taxonomists for standard genome sequencing and annotation.</title>
        <authorList>
            <consortium name="The Broad Institute Genomics Platform"/>
            <consortium name="The Broad Institute Genome Sequencing Center for Infectious Disease"/>
            <person name="Wu L."/>
            <person name="Ma J."/>
        </authorList>
    </citation>
    <scope>NUCLEOTIDE SEQUENCE [LARGE SCALE GENOMIC DNA]</scope>
    <source>
        <strain evidence="2">CCUG 49339</strain>
    </source>
</reference>
<name>A0ABW4LM33_9BACI</name>
<comment type="caution">
    <text evidence="1">The sequence shown here is derived from an EMBL/GenBank/DDBJ whole genome shotgun (WGS) entry which is preliminary data.</text>
</comment>
<gene>
    <name evidence="1" type="ORF">ACFSCX_05920</name>
</gene>
<keyword evidence="2" id="KW-1185">Reference proteome</keyword>
<dbReference type="EMBL" id="JBHUEM010000005">
    <property type="protein sequence ID" value="MFD1736098.1"/>
    <property type="molecule type" value="Genomic_DNA"/>
</dbReference>
<proteinExistence type="predicted"/>
<protein>
    <submittedName>
        <fullName evidence="1">Uncharacterized protein</fullName>
    </submittedName>
</protein>
<organism evidence="1 2">
    <name type="scientific">Bacillus salitolerans</name>
    <dbReference type="NCBI Taxonomy" id="1437434"/>
    <lineage>
        <taxon>Bacteria</taxon>
        <taxon>Bacillati</taxon>
        <taxon>Bacillota</taxon>
        <taxon>Bacilli</taxon>
        <taxon>Bacillales</taxon>
        <taxon>Bacillaceae</taxon>
        <taxon>Bacillus</taxon>
    </lineage>
</organism>
<sequence length="79" mass="8908">MFYDWQDIVYAKKANVTPTINITTIDTQILSEVNGKNSILLCGTVNHQNTGDVTLVKYSIDGLSGHTKKHFHRRAVNYV</sequence>
<dbReference type="Proteomes" id="UP001597214">
    <property type="component" value="Unassembled WGS sequence"/>
</dbReference>
<accession>A0ABW4LM33</accession>
<evidence type="ECO:0000313" key="1">
    <source>
        <dbReference type="EMBL" id="MFD1736098.1"/>
    </source>
</evidence>